<proteinExistence type="predicted"/>
<dbReference type="InterPro" id="IPR026856">
    <property type="entry name" value="Sialidase_fam"/>
</dbReference>
<dbReference type="GO" id="GO:0005737">
    <property type="term" value="C:cytoplasm"/>
    <property type="evidence" value="ECO:0007669"/>
    <property type="project" value="TreeGrafter"/>
</dbReference>
<dbReference type="Gene3D" id="2.60.120.200">
    <property type="match status" value="1"/>
</dbReference>
<dbReference type="InterPro" id="IPR008377">
    <property type="entry name" value="Sialidase_trypan"/>
</dbReference>
<dbReference type="CDD" id="cd15482">
    <property type="entry name" value="Sialidase_non-viral"/>
    <property type="match status" value="1"/>
</dbReference>
<dbReference type="Pfam" id="PF13859">
    <property type="entry name" value="BNR_3"/>
    <property type="match status" value="1"/>
</dbReference>
<feature type="signal peptide" evidence="3">
    <location>
        <begin position="1"/>
        <end position="27"/>
    </location>
</feature>
<name>R9TN74_TRYRA</name>
<sequence length="781" mass="84007">MSRHLFSSAVLLLFVLLMCCGGAAVHAEGNTATAVQLPTCVDLFVPDKTQVEWDGGRRTRDSFASPSLASAGGVLVALAEGHIDYTDSLQRGSDWLNYADIVAGHIKAAESWSSRVAEVNATTWKVRGVFSRTSKVDHVGIASFPTTIARGKKVFLLVGSYDRTFKEHEGYWATDGWDLQLVVGEATQDKAIQWGSPTSLLSQIEPSAKQRGVKDFLGGGGSGVVMEDGTLVFPVTARRGEDDLASMIMYSKDDGEKWVLAQGMLPARCTGLFIVEWERGQLLMIAHCLHGRKVFESRDMGATWTEAARTLTRVRASFLSAPSHRDRRVTSLTTATIAGRKVTLYTQKGIPPGETEANMLYLWVTDNNRTFHVGPISMDTDQGKMLRSTLLHSNGALHLLQERGNRTRRSVSLASLTEELKTVTSVLETWAKVDSSLSNSSVPTAGLVGFLSGASGDGTWDDAYRCVDATVTNGKKVENGFKFTGSESYAMWPVNMWYNGKLYGFVDYAFTLVATVRIDGVPNGSAPLLGAGLEDNEDTKFVGLSYTTEKRWVTVFNGTPTRSEITWEPGREYKVALVLQGRKGAVYVDGVLVGSSDALPTLEARHYDISHFYFGGGKDGGGSVEVKNVFLYNRPLHAMTHTNVDDSDASEQRAAVSSDTPDRHAADSSTHEDEPVSETRHNASSPAVVPTDGGAAHNKPTDYFPRLTGTQSAAVKGLALNEGGGDSAGYDGGCVSGGAAGCSGALRRRSGLLSEGGVDVQLLIKRICRGLGGSLSTSTYF</sequence>
<dbReference type="PANTHER" id="PTHR10628:SF30">
    <property type="entry name" value="EXO-ALPHA-SIALIDASE"/>
    <property type="match status" value="1"/>
</dbReference>
<accession>R9TN74</accession>
<feature type="chain" id="PRO_5004480145" evidence="3">
    <location>
        <begin position="28"/>
        <end position="781"/>
    </location>
</feature>
<dbReference type="VEuPathDB" id="TriTrypDB:TRSC58_03384"/>
<dbReference type="InterPro" id="IPR036278">
    <property type="entry name" value="Sialidase_sf"/>
</dbReference>
<evidence type="ECO:0000256" key="3">
    <source>
        <dbReference type="SAM" id="SignalP"/>
    </source>
</evidence>
<feature type="domain" description="Trans-sialidase C-terminal" evidence="5">
    <location>
        <begin position="443"/>
        <end position="638"/>
    </location>
</feature>
<dbReference type="GO" id="GO:0006689">
    <property type="term" value="P:ganglioside catabolic process"/>
    <property type="evidence" value="ECO:0007669"/>
    <property type="project" value="TreeGrafter"/>
</dbReference>
<protein>
    <submittedName>
        <fullName evidence="6">Group II trans-sialidase superfamily</fullName>
    </submittedName>
</protein>
<dbReference type="PRINTS" id="PR01803">
    <property type="entry name" value="TCSIALIDASE"/>
</dbReference>
<evidence type="ECO:0000259" key="4">
    <source>
        <dbReference type="Pfam" id="PF13859"/>
    </source>
</evidence>
<dbReference type="InterPro" id="IPR055239">
    <property type="entry name" value="TS_C"/>
</dbReference>
<dbReference type="InterPro" id="IPR013320">
    <property type="entry name" value="ConA-like_dom_sf"/>
</dbReference>
<evidence type="ECO:0000313" key="6">
    <source>
        <dbReference type="EMBL" id="AGN32984.1"/>
    </source>
</evidence>
<dbReference type="GO" id="GO:0009313">
    <property type="term" value="P:oligosaccharide catabolic process"/>
    <property type="evidence" value="ECO:0007669"/>
    <property type="project" value="TreeGrafter"/>
</dbReference>
<dbReference type="Gene3D" id="2.120.10.10">
    <property type="match status" value="1"/>
</dbReference>
<dbReference type="EMBL" id="KC544922">
    <property type="protein sequence ID" value="AGN32984.1"/>
    <property type="molecule type" value="Genomic_DNA"/>
</dbReference>
<dbReference type="Pfam" id="PF22925">
    <property type="entry name" value="TS_C"/>
    <property type="match status" value="1"/>
</dbReference>
<organism evidence="6">
    <name type="scientific">Trypanosoma rangeli</name>
    <dbReference type="NCBI Taxonomy" id="5698"/>
    <lineage>
        <taxon>Eukaryota</taxon>
        <taxon>Discoba</taxon>
        <taxon>Euglenozoa</taxon>
        <taxon>Kinetoplastea</taxon>
        <taxon>Metakinetoplastina</taxon>
        <taxon>Trypanosomatida</taxon>
        <taxon>Trypanosomatidae</taxon>
        <taxon>Trypanosoma</taxon>
        <taxon>Herpetosoma</taxon>
    </lineage>
</organism>
<evidence type="ECO:0000256" key="1">
    <source>
        <dbReference type="ARBA" id="ARBA00022737"/>
    </source>
</evidence>
<dbReference type="GO" id="GO:0004308">
    <property type="term" value="F:exo-alpha-sialidase activity"/>
    <property type="evidence" value="ECO:0007669"/>
    <property type="project" value="InterPro"/>
</dbReference>
<feature type="region of interest" description="Disordered" evidence="2">
    <location>
        <begin position="642"/>
        <end position="706"/>
    </location>
</feature>
<feature type="compositionally biased region" description="Basic and acidic residues" evidence="2">
    <location>
        <begin position="660"/>
        <end position="681"/>
    </location>
</feature>
<feature type="domain" description="Sialidase" evidence="4">
    <location>
        <begin position="66"/>
        <end position="398"/>
    </location>
</feature>
<dbReference type="SUPFAM" id="SSF50939">
    <property type="entry name" value="Sialidases"/>
    <property type="match status" value="1"/>
</dbReference>
<evidence type="ECO:0000256" key="2">
    <source>
        <dbReference type="SAM" id="MobiDB-lite"/>
    </source>
</evidence>
<dbReference type="VEuPathDB" id="TriTrypDB:TRSC58_07095"/>
<dbReference type="GO" id="GO:0016020">
    <property type="term" value="C:membrane"/>
    <property type="evidence" value="ECO:0007669"/>
    <property type="project" value="TreeGrafter"/>
</dbReference>
<keyword evidence="1" id="KW-0677">Repeat</keyword>
<dbReference type="SUPFAM" id="SSF49899">
    <property type="entry name" value="Concanavalin A-like lectins/glucanases"/>
    <property type="match status" value="1"/>
</dbReference>
<evidence type="ECO:0000259" key="5">
    <source>
        <dbReference type="Pfam" id="PF22925"/>
    </source>
</evidence>
<keyword evidence="3" id="KW-0732">Signal</keyword>
<dbReference type="InterPro" id="IPR011040">
    <property type="entry name" value="Sialidase"/>
</dbReference>
<dbReference type="AlphaFoldDB" id="R9TN74"/>
<reference evidence="6" key="1">
    <citation type="submission" date="2013-01" db="EMBL/GenBank/DDBJ databases">
        <title>Unveiling the Trypanosoma rangeli genome, the neglected and avirulent trypanosome of mammals.</title>
        <authorList>
            <person name="Stoco P.H."/>
            <person name="Wagner G."/>
            <person name="Gerber A."/>
            <person name="Zaha A."/>
            <person name="Monteiro K.M."/>
            <person name="Thompson C."/>
            <person name="Bartholomeu D.C."/>
            <person name="Bahia D."/>
            <person name="Loreto E."/>
            <person name="Prestes E.B."/>
            <person name="De Moraes M.H."/>
            <person name="Lueckemeyer D.D."/>
            <person name="Lima F.M."/>
            <person name="Vallejo G.A."/>
            <person name="Silveira Filho J.F."/>
            <person name="Tyler K.M."/>
            <person name="Almeida L.G."/>
            <person name="Steindel M."/>
            <person name="Ortiz M.F.D.E."/>
            <person name="Siervo M.A."/>
            <person name="Cunha O.L.D.E."/>
            <person name="Neto R."/>
            <person name="Rodrigues-Luiz G."/>
            <person name="Teixeira S.M."/>
            <person name="Silva R."/>
            <person name="Murta S.M."/>
            <person name="Sincero T.C."/>
            <person name="Mendes T.A."/>
            <person name="Urmenyi T.P."/>
            <person name="Da Rocha W.D."/>
            <person name="Vasconcellos A.T."/>
            <person name="Grisard E.C."/>
        </authorList>
    </citation>
    <scope>NUCLEOTIDE SEQUENCE</scope>
</reference>
<dbReference type="PANTHER" id="PTHR10628">
    <property type="entry name" value="SIALIDASE"/>
    <property type="match status" value="1"/>
</dbReference>